<name>A0ACB8XDE8_ARCLA</name>
<dbReference type="EMBL" id="CM042064">
    <property type="protein sequence ID" value="KAI3665144.1"/>
    <property type="molecule type" value="Genomic_DNA"/>
</dbReference>
<organism evidence="1 2">
    <name type="scientific">Arctium lappa</name>
    <name type="common">Greater burdock</name>
    <name type="synonym">Lappa major</name>
    <dbReference type="NCBI Taxonomy" id="4217"/>
    <lineage>
        <taxon>Eukaryota</taxon>
        <taxon>Viridiplantae</taxon>
        <taxon>Streptophyta</taxon>
        <taxon>Embryophyta</taxon>
        <taxon>Tracheophyta</taxon>
        <taxon>Spermatophyta</taxon>
        <taxon>Magnoliopsida</taxon>
        <taxon>eudicotyledons</taxon>
        <taxon>Gunneridae</taxon>
        <taxon>Pentapetalae</taxon>
        <taxon>asterids</taxon>
        <taxon>campanulids</taxon>
        <taxon>Asterales</taxon>
        <taxon>Asteraceae</taxon>
        <taxon>Carduoideae</taxon>
        <taxon>Cardueae</taxon>
        <taxon>Arctiinae</taxon>
        <taxon>Arctium</taxon>
    </lineage>
</organism>
<evidence type="ECO:0000313" key="1">
    <source>
        <dbReference type="EMBL" id="KAI3665144.1"/>
    </source>
</evidence>
<dbReference type="Proteomes" id="UP001055879">
    <property type="component" value="Linkage Group LG18"/>
</dbReference>
<protein>
    <submittedName>
        <fullName evidence="1">Uncharacterized protein</fullName>
    </submittedName>
</protein>
<comment type="caution">
    <text evidence="1">The sequence shown here is derived from an EMBL/GenBank/DDBJ whole genome shotgun (WGS) entry which is preliminary data.</text>
</comment>
<proteinExistence type="predicted"/>
<keyword evidence="2" id="KW-1185">Reference proteome</keyword>
<reference evidence="2" key="1">
    <citation type="journal article" date="2022" name="Mol. Ecol. Resour.">
        <title>The genomes of chicory, endive, great burdock and yacon provide insights into Asteraceae palaeo-polyploidization history and plant inulin production.</title>
        <authorList>
            <person name="Fan W."/>
            <person name="Wang S."/>
            <person name="Wang H."/>
            <person name="Wang A."/>
            <person name="Jiang F."/>
            <person name="Liu H."/>
            <person name="Zhao H."/>
            <person name="Xu D."/>
            <person name="Zhang Y."/>
        </authorList>
    </citation>
    <scope>NUCLEOTIDE SEQUENCE [LARGE SCALE GENOMIC DNA]</scope>
    <source>
        <strain evidence="2">cv. Niubang</strain>
    </source>
</reference>
<accession>A0ACB8XDE8</accession>
<reference evidence="1 2" key="2">
    <citation type="journal article" date="2022" name="Mol. Ecol. Resour.">
        <title>The genomes of chicory, endive, great burdock and yacon provide insights into Asteraceae paleo-polyploidization history and plant inulin production.</title>
        <authorList>
            <person name="Fan W."/>
            <person name="Wang S."/>
            <person name="Wang H."/>
            <person name="Wang A."/>
            <person name="Jiang F."/>
            <person name="Liu H."/>
            <person name="Zhao H."/>
            <person name="Xu D."/>
            <person name="Zhang Y."/>
        </authorList>
    </citation>
    <scope>NUCLEOTIDE SEQUENCE [LARGE SCALE GENOMIC DNA]</scope>
    <source>
        <strain evidence="2">cv. Niubang</strain>
    </source>
</reference>
<evidence type="ECO:0000313" key="2">
    <source>
        <dbReference type="Proteomes" id="UP001055879"/>
    </source>
</evidence>
<gene>
    <name evidence="1" type="ORF">L6452_43765</name>
</gene>
<sequence>MASSRSIWDEIKKNNRWPNEKRHGQPGNPTPDEKKTTWESNSDTYFSSSIANLNPDAIGGGMVSKCPVDQHSLVDQIFRAGSLRQRLPLLRHGGDDESIFQVFQRPLDQGSSARRILVLQRRTFAPSASTIVGTAVAEEKVKVSNRCLRLGEKMMRSRRRREIRVYFLVS</sequence>